<gene>
    <name evidence="2" type="ORF">F9L07_26880</name>
</gene>
<proteinExistence type="predicted"/>
<evidence type="ECO:0000313" key="2">
    <source>
        <dbReference type="EMBL" id="KAB2807122.1"/>
    </source>
</evidence>
<dbReference type="CDD" id="cd06260">
    <property type="entry name" value="DUF820-like"/>
    <property type="match status" value="1"/>
</dbReference>
<feature type="domain" description="Putative restriction endonuclease" evidence="1">
    <location>
        <begin position="15"/>
        <end position="172"/>
    </location>
</feature>
<dbReference type="EMBL" id="WBVM01000006">
    <property type="protein sequence ID" value="KAB2807122.1"/>
    <property type="molecule type" value="Genomic_DNA"/>
</dbReference>
<organism evidence="2 3">
    <name type="scientific">Nocardioides simplex</name>
    <name type="common">Arthrobacter simplex</name>
    <dbReference type="NCBI Taxonomy" id="2045"/>
    <lineage>
        <taxon>Bacteria</taxon>
        <taxon>Bacillati</taxon>
        <taxon>Actinomycetota</taxon>
        <taxon>Actinomycetes</taxon>
        <taxon>Propionibacteriales</taxon>
        <taxon>Nocardioidaceae</taxon>
        <taxon>Pimelobacter</taxon>
    </lineage>
</organism>
<dbReference type="Pfam" id="PF05685">
    <property type="entry name" value="Uma2"/>
    <property type="match status" value="1"/>
</dbReference>
<dbReference type="PANTHER" id="PTHR35400:SF3">
    <property type="entry name" value="SLL1072 PROTEIN"/>
    <property type="match status" value="1"/>
</dbReference>
<protein>
    <submittedName>
        <fullName evidence="2">Uma2 family endonuclease</fullName>
    </submittedName>
</protein>
<sequence length="183" mass="19618">MSTMSAPSARMLTREDLDRMPDDGNRYELIDGEIVVSAAPVPPHQIAATRLLVTLAAACPAHLEVSHAPFDVVLGEHTVVQPDVLVLDPADLDSRGLTGPPLLAVEVLSPSTRRRDLGIKKRAYEQAGVAAYWVVDPEADEVTLTAWELRDGSYVAAGAVAGDEVWAASTPFSVTIAPSRLRR</sequence>
<keyword evidence="2" id="KW-0255">Endonuclease</keyword>
<reference evidence="2 3" key="1">
    <citation type="submission" date="2019-09" db="EMBL/GenBank/DDBJ databases">
        <title>Pimelobacter sp. isolated from Paulinella.</title>
        <authorList>
            <person name="Jeong S.E."/>
        </authorList>
    </citation>
    <scope>NUCLEOTIDE SEQUENCE [LARGE SCALE GENOMIC DNA]</scope>
    <source>
        <strain evidence="2 3">Pch-N</strain>
    </source>
</reference>
<keyword evidence="2" id="KW-0540">Nuclease</keyword>
<dbReference type="SUPFAM" id="SSF52980">
    <property type="entry name" value="Restriction endonuclease-like"/>
    <property type="match status" value="1"/>
</dbReference>
<dbReference type="GO" id="GO:0004519">
    <property type="term" value="F:endonuclease activity"/>
    <property type="evidence" value="ECO:0007669"/>
    <property type="project" value="UniProtKB-KW"/>
</dbReference>
<accession>A0A7J5DQU0</accession>
<dbReference type="Gene3D" id="3.90.1570.10">
    <property type="entry name" value="tt1808, chain A"/>
    <property type="match status" value="1"/>
</dbReference>
<comment type="caution">
    <text evidence="2">The sequence shown here is derived from an EMBL/GenBank/DDBJ whole genome shotgun (WGS) entry which is preliminary data.</text>
</comment>
<keyword evidence="2" id="KW-0378">Hydrolase</keyword>
<dbReference type="Proteomes" id="UP000449906">
    <property type="component" value="Unassembled WGS sequence"/>
</dbReference>
<dbReference type="InterPro" id="IPR012296">
    <property type="entry name" value="Nuclease_put_TT1808"/>
</dbReference>
<evidence type="ECO:0000259" key="1">
    <source>
        <dbReference type="Pfam" id="PF05685"/>
    </source>
</evidence>
<dbReference type="AlphaFoldDB" id="A0A7J5DQU0"/>
<evidence type="ECO:0000313" key="3">
    <source>
        <dbReference type="Proteomes" id="UP000449906"/>
    </source>
</evidence>
<dbReference type="InterPro" id="IPR011335">
    <property type="entry name" value="Restrct_endonuc-II-like"/>
</dbReference>
<dbReference type="PANTHER" id="PTHR35400">
    <property type="entry name" value="SLR1083 PROTEIN"/>
    <property type="match status" value="1"/>
</dbReference>
<dbReference type="InterPro" id="IPR008538">
    <property type="entry name" value="Uma2"/>
</dbReference>
<name>A0A7J5DQU0_NOCSI</name>